<dbReference type="EMBL" id="JANVFS010000032">
    <property type="protein sequence ID" value="KAJ4470346.1"/>
    <property type="molecule type" value="Genomic_DNA"/>
</dbReference>
<comment type="caution">
    <text evidence="2">The sequence shown here is derived from an EMBL/GenBank/DDBJ whole genome shotgun (WGS) entry which is preliminary data.</text>
</comment>
<proteinExistence type="predicted"/>
<dbReference type="InterPro" id="IPR001810">
    <property type="entry name" value="F-box_dom"/>
</dbReference>
<name>A0A9W9DH19_9AGAR</name>
<gene>
    <name evidence="2" type="ORF">C8J55DRAFT_184875</name>
</gene>
<feature type="domain" description="F-box" evidence="1">
    <location>
        <begin position="103"/>
        <end position="156"/>
    </location>
</feature>
<reference evidence="2" key="2">
    <citation type="journal article" date="2023" name="Proc. Natl. Acad. Sci. U.S.A.">
        <title>A global phylogenomic analysis of the shiitake genus Lentinula.</title>
        <authorList>
            <person name="Sierra-Patev S."/>
            <person name="Min B."/>
            <person name="Naranjo-Ortiz M."/>
            <person name="Looney B."/>
            <person name="Konkel Z."/>
            <person name="Slot J.C."/>
            <person name="Sakamoto Y."/>
            <person name="Steenwyk J.L."/>
            <person name="Rokas A."/>
            <person name="Carro J."/>
            <person name="Camarero S."/>
            <person name="Ferreira P."/>
            <person name="Molpeceres G."/>
            <person name="Ruiz-Duenas F.J."/>
            <person name="Serrano A."/>
            <person name="Henrissat B."/>
            <person name="Drula E."/>
            <person name="Hughes K.W."/>
            <person name="Mata J.L."/>
            <person name="Ishikawa N.K."/>
            <person name="Vargas-Isla R."/>
            <person name="Ushijima S."/>
            <person name="Smith C.A."/>
            <person name="Donoghue J."/>
            <person name="Ahrendt S."/>
            <person name="Andreopoulos W."/>
            <person name="He G."/>
            <person name="LaButti K."/>
            <person name="Lipzen A."/>
            <person name="Ng V."/>
            <person name="Riley R."/>
            <person name="Sandor L."/>
            <person name="Barry K."/>
            <person name="Martinez A.T."/>
            <person name="Xiao Y."/>
            <person name="Gibbons J.G."/>
            <person name="Terashima K."/>
            <person name="Grigoriev I.V."/>
            <person name="Hibbett D."/>
        </authorList>
    </citation>
    <scope>NUCLEOTIDE SEQUENCE</scope>
    <source>
        <strain evidence="2">Sp2 HRB7682 ss15</strain>
    </source>
</reference>
<dbReference type="Proteomes" id="UP001150238">
    <property type="component" value="Unassembled WGS sequence"/>
</dbReference>
<organism evidence="2 3">
    <name type="scientific">Lentinula lateritia</name>
    <dbReference type="NCBI Taxonomy" id="40482"/>
    <lineage>
        <taxon>Eukaryota</taxon>
        <taxon>Fungi</taxon>
        <taxon>Dikarya</taxon>
        <taxon>Basidiomycota</taxon>
        <taxon>Agaricomycotina</taxon>
        <taxon>Agaricomycetes</taxon>
        <taxon>Agaricomycetidae</taxon>
        <taxon>Agaricales</taxon>
        <taxon>Marasmiineae</taxon>
        <taxon>Omphalotaceae</taxon>
        <taxon>Lentinula</taxon>
    </lineage>
</organism>
<evidence type="ECO:0000313" key="3">
    <source>
        <dbReference type="Proteomes" id="UP001150238"/>
    </source>
</evidence>
<evidence type="ECO:0000259" key="1">
    <source>
        <dbReference type="Pfam" id="PF12937"/>
    </source>
</evidence>
<evidence type="ECO:0000313" key="2">
    <source>
        <dbReference type="EMBL" id="KAJ4470346.1"/>
    </source>
</evidence>
<dbReference type="Gene3D" id="1.20.1280.50">
    <property type="match status" value="1"/>
</dbReference>
<protein>
    <recommendedName>
        <fullName evidence="1">F-box domain-containing protein</fullName>
    </recommendedName>
</protein>
<dbReference type="AlphaFoldDB" id="A0A9W9DH19"/>
<reference evidence="2" key="1">
    <citation type="submission" date="2022-08" db="EMBL/GenBank/DDBJ databases">
        <authorList>
            <consortium name="DOE Joint Genome Institute"/>
            <person name="Min B."/>
            <person name="Riley R."/>
            <person name="Sierra-Patev S."/>
            <person name="Naranjo-Ortiz M."/>
            <person name="Looney B."/>
            <person name="Konkel Z."/>
            <person name="Slot J.C."/>
            <person name="Sakamoto Y."/>
            <person name="Steenwyk J.L."/>
            <person name="Rokas A."/>
            <person name="Carro J."/>
            <person name="Camarero S."/>
            <person name="Ferreira P."/>
            <person name="Molpeceres G."/>
            <person name="Ruiz-Duenas F.J."/>
            <person name="Serrano A."/>
            <person name="Henrissat B."/>
            <person name="Drula E."/>
            <person name="Hughes K.W."/>
            <person name="Mata J.L."/>
            <person name="Ishikawa N.K."/>
            <person name="Vargas-Isla R."/>
            <person name="Ushijima S."/>
            <person name="Smith C.A."/>
            <person name="Ahrendt S."/>
            <person name="Andreopoulos W."/>
            <person name="He G."/>
            <person name="Labutti K."/>
            <person name="Lipzen A."/>
            <person name="Ng V."/>
            <person name="Sandor L."/>
            <person name="Barry K."/>
            <person name="Martinez A.T."/>
            <person name="Xiao Y."/>
            <person name="Gibbons J.G."/>
            <person name="Terashima K."/>
            <person name="Hibbett D.S."/>
            <person name="Grigoriev I.V."/>
        </authorList>
    </citation>
    <scope>NUCLEOTIDE SEQUENCE</scope>
    <source>
        <strain evidence="2">Sp2 HRB7682 ss15</strain>
    </source>
</reference>
<accession>A0A9W9DH19</accession>
<dbReference type="Pfam" id="PF12937">
    <property type="entry name" value="F-box-like"/>
    <property type="match status" value="1"/>
</dbReference>
<dbReference type="SUPFAM" id="SSF81383">
    <property type="entry name" value="F-box domain"/>
    <property type="match status" value="1"/>
</dbReference>
<sequence>MYLQHSIRPHTFPSNKISKVEEDRTSLSILPINNFDNGIRYLQRTLLGFDADNPQISFSNPGFLPWEEQVQSVQMANGDTSAILVVPGFESLYIMAKDICYVNYLPAELLREIFSYLLPGRDWKLEETYPPQLILAQVCSYWRNIAISDSRLWSTFMIVRPVKQHIPMTKLWLERSGQHPLTVYIDHQGLEFEETFAATDAVIDLLRPHVHRWKAVTFILASGIHSSLLALPRDEYPLLETLCFDTTGVYCWSPDAIARVEENFFPSSSPMLREITWETHSLSLNSPPMVPSNITYLAGDFPMDHSFFESLSKLRNLETLRLHGSARHGIVFSPLPTPLVLHRLQSFEFRSDIHTPFLLDSIVTPSLKILVIARPVDEKTQKSLCSFIQRSRCCLSAFSFLNASGDDLENQFLKEFLVSPYMEYLSELNILSSNADAVFMILAEVNSNEPVLPSLNRLWISTWRCSGDLLLDMLECRAHNFRPPTSTLMSESLFCVNHPHRSQYLFIPVSGISLCIQVTLFKSCSEDVSRWFKSNGRAHWSMFTASAYWEPDAENF</sequence>
<dbReference type="InterPro" id="IPR036047">
    <property type="entry name" value="F-box-like_dom_sf"/>
</dbReference>